<accession>A0AAN9XLC2</accession>
<protein>
    <submittedName>
        <fullName evidence="3">Uncharacterized protein</fullName>
    </submittedName>
</protein>
<name>A0AAN9XLC2_PSOTE</name>
<gene>
    <name evidence="3" type="ORF">VNO78_17666</name>
</gene>
<dbReference type="Pfam" id="PF04520">
    <property type="entry name" value="Senescence_reg"/>
    <property type="match status" value="1"/>
</dbReference>
<reference evidence="3 4" key="1">
    <citation type="submission" date="2024-01" db="EMBL/GenBank/DDBJ databases">
        <title>The genomes of 5 underutilized Papilionoideae crops provide insights into root nodulation and disease resistanc.</title>
        <authorList>
            <person name="Jiang F."/>
        </authorList>
    </citation>
    <scope>NUCLEOTIDE SEQUENCE [LARGE SCALE GENOMIC DNA]</scope>
    <source>
        <strain evidence="3">DUOXIRENSHENG_FW03</strain>
        <tissue evidence="3">Leaves</tissue>
    </source>
</reference>
<comment type="caution">
    <text evidence="3">The sequence shown here is derived from an EMBL/GenBank/DDBJ whole genome shotgun (WGS) entry which is preliminary data.</text>
</comment>
<dbReference type="AlphaFoldDB" id="A0AAN9XLC2"/>
<organism evidence="3 4">
    <name type="scientific">Psophocarpus tetragonolobus</name>
    <name type="common">Winged bean</name>
    <name type="synonym">Dolichos tetragonolobus</name>
    <dbReference type="NCBI Taxonomy" id="3891"/>
    <lineage>
        <taxon>Eukaryota</taxon>
        <taxon>Viridiplantae</taxon>
        <taxon>Streptophyta</taxon>
        <taxon>Embryophyta</taxon>
        <taxon>Tracheophyta</taxon>
        <taxon>Spermatophyta</taxon>
        <taxon>Magnoliopsida</taxon>
        <taxon>eudicotyledons</taxon>
        <taxon>Gunneridae</taxon>
        <taxon>Pentapetalae</taxon>
        <taxon>rosids</taxon>
        <taxon>fabids</taxon>
        <taxon>Fabales</taxon>
        <taxon>Fabaceae</taxon>
        <taxon>Papilionoideae</taxon>
        <taxon>50 kb inversion clade</taxon>
        <taxon>NPAAA clade</taxon>
        <taxon>indigoferoid/millettioid clade</taxon>
        <taxon>Phaseoleae</taxon>
        <taxon>Psophocarpus</taxon>
    </lineage>
</organism>
<dbReference type="InterPro" id="IPR007608">
    <property type="entry name" value="Senescence_reg_S40"/>
</dbReference>
<feature type="compositionally biased region" description="Basic and acidic residues" evidence="2">
    <location>
        <begin position="32"/>
        <end position="49"/>
    </location>
</feature>
<dbReference type="Proteomes" id="UP001386955">
    <property type="component" value="Unassembled WGS sequence"/>
</dbReference>
<sequence>MFAWQSSDLEAKSREGEGDLELDEADMWNWNDDEKSSGGTEWKKEEGGGRVKPVAVASSSMPLIIPECSNILKDEDYNGREPPHEYLARTRGPSHSVLEGKGRTLKGTAFRTFRNSLWNQLGIPD</sequence>
<feature type="region of interest" description="Disordered" evidence="2">
    <location>
        <begin position="1"/>
        <end position="51"/>
    </location>
</feature>
<feature type="region of interest" description="Disordered" evidence="2">
    <location>
        <begin position="74"/>
        <end position="102"/>
    </location>
</feature>
<dbReference type="GO" id="GO:0010150">
    <property type="term" value="P:leaf senescence"/>
    <property type="evidence" value="ECO:0007669"/>
    <property type="project" value="UniProtKB-ARBA"/>
</dbReference>
<dbReference type="PANTHER" id="PTHR46525:SF6">
    <property type="entry name" value="ARABIDOPSIS THALIANA GENOMIC DNA, CHROMOSOME 5, P1 CLONE:MOK16"/>
    <property type="match status" value="1"/>
</dbReference>
<proteinExistence type="inferred from homology"/>
<evidence type="ECO:0000256" key="2">
    <source>
        <dbReference type="SAM" id="MobiDB-lite"/>
    </source>
</evidence>
<keyword evidence="4" id="KW-1185">Reference proteome</keyword>
<evidence type="ECO:0000313" key="3">
    <source>
        <dbReference type="EMBL" id="KAK7396569.1"/>
    </source>
</evidence>
<evidence type="ECO:0000313" key="4">
    <source>
        <dbReference type="Proteomes" id="UP001386955"/>
    </source>
</evidence>
<dbReference type="PANTHER" id="PTHR46525">
    <property type="entry name" value="EMB|CAB72159.1"/>
    <property type="match status" value="1"/>
</dbReference>
<comment type="similarity">
    <text evidence="1">Belongs to the senescence regulator S40 family.</text>
</comment>
<feature type="compositionally biased region" description="Basic and acidic residues" evidence="2">
    <location>
        <begin position="74"/>
        <end position="88"/>
    </location>
</feature>
<dbReference type="EMBL" id="JAYMYS010000004">
    <property type="protein sequence ID" value="KAK7396569.1"/>
    <property type="molecule type" value="Genomic_DNA"/>
</dbReference>
<evidence type="ECO:0000256" key="1">
    <source>
        <dbReference type="ARBA" id="ARBA00034773"/>
    </source>
</evidence>